<evidence type="ECO:0000313" key="2">
    <source>
        <dbReference type="Proteomes" id="UP000176376"/>
    </source>
</evidence>
<dbReference type="AlphaFoldDB" id="A0A1F7JNF5"/>
<dbReference type="Proteomes" id="UP000176376">
    <property type="component" value="Unassembled WGS sequence"/>
</dbReference>
<gene>
    <name evidence="1" type="ORF">A3J15_02455</name>
</gene>
<organism evidence="1 2">
    <name type="scientific">Candidatus Roizmanbacteria bacterium RIFCSPLOWO2_02_FULL_38_10</name>
    <dbReference type="NCBI Taxonomy" id="1802074"/>
    <lineage>
        <taxon>Bacteria</taxon>
        <taxon>Candidatus Roizmaniibacteriota</taxon>
    </lineage>
</organism>
<name>A0A1F7JNF5_9BACT</name>
<evidence type="ECO:0000313" key="1">
    <source>
        <dbReference type="EMBL" id="OGK57107.1"/>
    </source>
</evidence>
<reference evidence="1 2" key="1">
    <citation type="journal article" date="2016" name="Nat. Commun.">
        <title>Thousands of microbial genomes shed light on interconnected biogeochemical processes in an aquifer system.</title>
        <authorList>
            <person name="Anantharaman K."/>
            <person name="Brown C.T."/>
            <person name="Hug L.A."/>
            <person name="Sharon I."/>
            <person name="Castelle C.J."/>
            <person name="Probst A.J."/>
            <person name="Thomas B.C."/>
            <person name="Singh A."/>
            <person name="Wilkins M.J."/>
            <person name="Karaoz U."/>
            <person name="Brodie E.L."/>
            <person name="Williams K.H."/>
            <person name="Hubbard S.S."/>
            <person name="Banfield J.F."/>
        </authorList>
    </citation>
    <scope>NUCLEOTIDE SEQUENCE [LARGE SCALE GENOMIC DNA]</scope>
</reference>
<dbReference type="EMBL" id="MGAY01000012">
    <property type="protein sequence ID" value="OGK57107.1"/>
    <property type="molecule type" value="Genomic_DNA"/>
</dbReference>
<sequence>MTLERSKPRQGREPTEITMIRGRMETDMELAHGTLAFLHKDPESRMPVFTPRTPIVAVDIAALAEDKRNAASAALSNLKLALSYLLSPSTKFKTRGGKSKLPIYARDMMQLAAYLGTLCYDTMPHIDIPLRISPDGVLTPVMTTKLHTESRLQQYPTSQDFGYARYAAAQWDLPTIDGLTDASSFDLTLYPPFPDSKPRTSRNIKFSKKEIQGMLGQTA</sequence>
<accession>A0A1F7JNF5</accession>
<protein>
    <submittedName>
        <fullName evidence="1">Uncharacterized protein</fullName>
    </submittedName>
</protein>
<proteinExistence type="predicted"/>
<comment type="caution">
    <text evidence="1">The sequence shown here is derived from an EMBL/GenBank/DDBJ whole genome shotgun (WGS) entry which is preliminary data.</text>
</comment>